<dbReference type="GO" id="GO:0140096">
    <property type="term" value="F:catalytic activity, acting on a protein"/>
    <property type="evidence" value="ECO:0007669"/>
    <property type="project" value="UniProtKB-ARBA"/>
</dbReference>
<keyword evidence="10 15" id="KW-0460">Magnesium</keyword>
<dbReference type="GO" id="GO:0016740">
    <property type="term" value="F:transferase activity"/>
    <property type="evidence" value="ECO:0007669"/>
    <property type="project" value="UniProtKB-ARBA"/>
</dbReference>
<dbReference type="NCBIfam" id="TIGR00472">
    <property type="entry name" value="pheT_bact"/>
    <property type="match status" value="1"/>
</dbReference>
<dbReference type="Pfam" id="PF03484">
    <property type="entry name" value="B5"/>
    <property type="match status" value="1"/>
</dbReference>
<dbReference type="PROSITE" id="PS51483">
    <property type="entry name" value="B5"/>
    <property type="match status" value="1"/>
</dbReference>
<evidence type="ECO:0000256" key="7">
    <source>
        <dbReference type="ARBA" id="ARBA00022723"/>
    </source>
</evidence>
<dbReference type="KEGG" id="lsw:GTO87_05020"/>
<evidence type="ECO:0000256" key="10">
    <source>
        <dbReference type="ARBA" id="ARBA00022842"/>
    </source>
</evidence>
<dbReference type="InterPro" id="IPR004532">
    <property type="entry name" value="Phe-tRNA-ligase_IIc_bsu_bact"/>
</dbReference>
<dbReference type="Pfam" id="PF03147">
    <property type="entry name" value="FDX-ACB"/>
    <property type="match status" value="1"/>
</dbReference>
<feature type="binding site" evidence="15">
    <location>
        <position position="471"/>
    </location>
    <ligand>
        <name>Mg(2+)</name>
        <dbReference type="ChEBI" id="CHEBI:18420"/>
        <note>shared with alpha subunit</note>
    </ligand>
</feature>
<comment type="subcellular location">
    <subcellularLocation>
        <location evidence="1 15">Cytoplasm</location>
    </subcellularLocation>
</comment>
<feature type="binding site" evidence="15">
    <location>
        <position position="472"/>
    </location>
    <ligand>
        <name>Mg(2+)</name>
        <dbReference type="ChEBI" id="CHEBI:18420"/>
        <note>shared with alpha subunit</note>
    </ligand>
</feature>
<evidence type="ECO:0000313" key="20">
    <source>
        <dbReference type="EMBL" id="QLL78023.1"/>
    </source>
</evidence>
<dbReference type="RefSeq" id="WP_180848343.1">
    <property type="nucleotide sequence ID" value="NZ_CP047418.1"/>
</dbReference>
<dbReference type="HAMAP" id="MF_00283">
    <property type="entry name" value="Phe_tRNA_synth_beta1"/>
    <property type="match status" value="1"/>
</dbReference>
<keyword evidence="11 16" id="KW-0694">RNA-binding</keyword>
<dbReference type="GO" id="GO:0004826">
    <property type="term" value="F:phenylalanine-tRNA ligase activity"/>
    <property type="evidence" value="ECO:0007669"/>
    <property type="project" value="UniProtKB-UniRule"/>
</dbReference>
<dbReference type="Pfam" id="PF03483">
    <property type="entry name" value="B3_4"/>
    <property type="match status" value="1"/>
</dbReference>
<organism evidence="20 21">
    <name type="scientific">Ligilactobacillus saerimneri</name>
    <dbReference type="NCBI Taxonomy" id="228229"/>
    <lineage>
        <taxon>Bacteria</taxon>
        <taxon>Bacillati</taxon>
        <taxon>Bacillota</taxon>
        <taxon>Bacilli</taxon>
        <taxon>Lactobacillales</taxon>
        <taxon>Lactobacillaceae</taxon>
        <taxon>Ligilactobacillus</taxon>
    </lineage>
</organism>
<keyword evidence="12 15" id="KW-0648">Protein biosynthesis</keyword>
<evidence type="ECO:0000256" key="9">
    <source>
        <dbReference type="ARBA" id="ARBA00022840"/>
    </source>
</evidence>
<dbReference type="Proteomes" id="UP000510886">
    <property type="component" value="Chromosome"/>
</dbReference>
<feature type="domain" description="TRNA-binding" evidence="17">
    <location>
        <begin position="41"/>
        <end position="156"/>
    </location>
</feature>
<keyword evidence="5 16" id="KW-0820">tRNA-binding</keyword>
<dbReference type="CDD" id="cd00769">
    <property type="entry name" value="PheRS_beta_core"/>
    <property type="match status" value="1"/>
</dbReference>
<evidence type="ECO:0000256" key="15">
    <source>
        <dbReference type="HAMAP-Rule" id="MF_00283"/>
    </source>
</evidence>
<keyword evidence="6 15" id="KW-0436">Ligase</keyword>
<dbReference type="SMART" id="SM00873">
    <property type="entry name" value="B3_4"/>
    <property type="match status" value="1"/>
</dbReference>
<keyword evidence="7 15" id="KW-0479">Metal-binding</keyword>
<dbReference type="FunFam" id="3.30.70.380:FF:000001">
    <property type="entry name" value="Phenylalanine--tRNA ligase beta subunit"/>
    <property type="match status" value="1"/>
</dbReference>
<protein>
    <recommendedName>
        <fullName evidence="15">Phenylalanine--tRNA ligase beta subunit</fullName>
        <ecNumber evidence="15">6.1.1.20</ecNumber>
    </recommendedName>
    <alternativeName>
        <fullName evidence="15">Phenylalanyl-tRNA synthetase beta subunit</fullName>
        <shortName evidence="15">PheRS</shortName>
    </alternativeName>
</protein>
<dbReference type="FunFam" id="3.50.40.10:FF:000001">
    <property type="entry name" value="Phenylalanine--tRNA ligase beta subunit"/>
    <property type="match status" value="1"/>
</dbReference>
<dbReference type="GO" id="GO:0009328">
    <property type="term" value="C:phenylalanine-tRNA ligase complex"/>
    <property type="evidence" value="ECO:0007669"/>
    <property type="project" value="TreeGrafter"/>
</dbReference>
<comment type="cofactor">
    <cofactor evidence="15">
        <name>Mg(2+)</name>
        <dbReference type="ChEBI" id="CHEBI:18420"/>
    </cofactor>
    <text evidence="15">Binds 2 magnesium ions per tetramer.</text>
</comment>
<dbReference type="InterPro" id="IPR002547">
    <property type="entry name" value="tRNA-bd_dom"/>
</dbReference>
<dbReference type="InterPro" id="IPR005121">
    <property type="entry name" value="Fdx_antiC-bd"/>
</dbReference>
<dbReference type="FunFam" id="3.30.56.10:FF:000002">
    <property type="entry name" value="Phenylalanine--tRNA ligase beta subunit"/>
    <property type="match status" value="1"/>
</dbReference>
<dbReference type="PROSITE" id="PS51447">
    <property type="entry name" value="FDX_ACB"/>
    <property type="match status" value="1"/>
</dbReference>
<dbReference type="GO" id="GO:0005524">
    <property type="term" value="F:ATP binding"/>
    <property type="evidence" value="ECO:0007669"/>
    <property type="project" value="UniProtKB-UniRule"/>
</dbReference>
<evidence type="ECO:0000256" key="6">
    <source>
        <dbReference type="ARBA" id="ARBA00022598"/>
    </source>
</evidence>
<dbReference type="SUPFAM" id="SSF50249">
    <property type="entry name" value="Nucleic acid-binding proteins"/>
    <property type="match status" value="1"/>
</dbReference>
<reference evidence="20 21" key="1">
    <citation type="submission" date="2020-01" db="EMBL/GenBank/DDBJ databases">
        <title>Complete and circular genome sequences of six lactobacillus isolates from horses.</title>
        <authorList>
            <person name="Hassan H.M."/>
        </authorList>
    </citation>
    <scope>NUCLEOTIDE SEQUENCE [LARGE SCALE GENOMIC DNA]</scope>
    <source>
        <strain evidence="20 21">1A</strain>
    </source>
</reference>
<dbReference type="InterPro" id="IPR005147">
    <property type="entry name" value="tRNA_synthase_B5-dom"/>
</dbReference>
<evidence type="ECO:0000256" key="11">
    <source>
        <dbReference type="ARBA" id="ARBA00022884"/>
    </source>
</evidence>
<dbReference type="InterPro" id="IPR041616">
    <property type="entry name" value="PheRS_beta_core"/>
</dbReference>
<dbReference type="Gene3D" id="3.30.930.10">
    <property type="entry name" value="Bira Bifunctional Protein, Domain 2"/>
    <property type="match status" value="1"/>
</dbReference>
<dbReference type="InterPro" id="IPR012340">
    <property type="entry name" value="NA-bd_OB-fold"/>
</dbReference>
<feature type="binding site" evidence="15">
    <location>
        <position position="468"/>
    </location>
    <ligand>
        <name>Mg(2+)</name>
        <dbReference type="ChEBI" id="CHEBI:18420"/>
        <note>shared with alpha subunit</note>
    </ligand>
</feature>
<evidence type="ECO:0000256" key="14">
    <source>
        <dbReference type="ARBA" id="ARBA00049255"/>
    </source>
</evidence>
<comment type="catalytic activity">
    <reaction evidence="14 15">
        <text>tRNA(Phe) + L-phenylalanine + ATP = L-phenylalanyl-tRNA(Phe) + AMP + diphosphate + H(+)</text>
        <dbReference type="Rhea" id="RHEA:19413"/>
        <dbReference type="Rhea" id="RHEA-COMP:9668"/>
        <dbReference type="Rhea" id="RHEA-COMP:9699"/>
        <dbReference type="ChEBI" id="CHEBI:15378"/>
        <dbReference type="ChEBI" id="CHEBI:30616"/>
        <dbReference type="ChEBI" id="CHEBI:33019"/>
        <dbReference type="ChEBI" id="CHEBI:58095"/>
        <dbReference type="ChEBI" id="CHEBI:78442"/>
        <dbReference type="ChEBI" id="CHEBI:78531"/>
        <dbReference type="ChEBI" id="CHEBI:456215"/>
        <dbReference type="EC" id="6.1.1.20"/>
    </reaction>
</comment>
<dbReference type="Gene3D" id="3.50.40.10">
    <property type="entry name" value="Phenylalanyl-trna Synthetase, Chain B, domain 3"/>
    <property type="match status" value="1"/>
</dbReference>
<dbReference type="InterPro" id="IPR020825">
    <property type="entry name" value="Phe-tRNA_synthase-like_B3/B4"/>
</dbReference>
<evidence type="ECO:0000256" key="1">
    <source>
        <dbReference type="ARBA" id="ARBA00004496"/>
    </source>
</evidence>
<evidence type="ECO:0000259" key="18">
    <source>
        <dbReference type="PROSITE" id="PS51447"/>
    </source>
</evidence>
<keyword evidence="4 15" id="KW-0963">Cytoplasm</keyword>
<evidence type="ECO:0000256" key="8">
    <source>
        <dbReference type="ARBA" id="ARBA00022741"/>
    </source>
</evidence>
<dbReference type="EC" id="6.1.1.20" evidence="15"/>
<dbReference type="NCBIfam" id="NF045760">
    <property type="entry name" value="YtpR"/>
    <property type="match status" value="1"/>
</dbReference>
<dbReference type="GO" id="GO:0000287">
    <property type="term" value="F:magnesium ion binding"/>
    <property type="evidence" value="ECO:0007669"/>
    <property type="project" value="UniProtKB-UniRule"/>
</dbReference>
<dbReference type="InterPro" id="IPR033714">
    <property type="entry name" value="tRNA_bind_bactPheRS"/>
</dbReference>
<dbReference type="PROSITE" id="PS50886">
    <property type="entry name" value="TRBD"/>
    <property type="match status" value="1"/>
</dbReference>
<dbReference type="SUPFAM" id="SSF46955">
    <property type="entry name" value="Putative DNA-binding domain"/>
    <property type="match status" value="1"/>
</dbReference>
<evidence type="ECO:0000259" key="19">
    <source>
        <dbReference type="PROSITE" id="PS51483"/>
    </source>
</evidence>
<dbReference type="EMBL" id="CP047418">
    <property type="protein sequence ID" value="QLL78023.1"/>
    <property type="molecule type" value="Genomic_DNA"/>
</dbReference>
<dbReference type="InterPro" id="IPR045864">
    <property type="entry name" value="aa-tRNA-synth_II/BPL/LPL"/>
</dbReference>
<dbReference type="Gene3D" id="2.40.50.140">
    <property type="entry name" value="Nucleic acid-binding proteins"/>
    <property type="match status" value="1"/>
</dbReference>
<dbReference type="Gene3D" id="3.30.56.10">
    <property type="match status" value="2"/>
</dbReference>
<dbReference type="InterPro" id="IPR009061">
    <property type="entry name" value="DNA-bd_dom_put_sf"/>
</dbReference>
<accession>A0A7H9EJY3</accession>
<comment type="similarity">
    <text evidence="2 15">Belongs to the phenylalanyl-tRNA synthetase beta subunit family. Type 1 subfamily.</text>
</comment>
<dbReference type="PANTHER" id="PTHR10947:SF0">
    <property type="entry name" value="PHENYLALANINE--TRNA LIGASE BETA SUBUNIT"/>
    <property type="match status" value="1"/>
</dbReference>
<dbReference type="SMART" id="SM00874">
    <property type="entry name" value="B5"/>
    <property type="match status" value="1"/>
</dbReference>
<feature type="binding site" evidence="15">
    <location>
        <position position="462"/>
    </location>
    <ligand>
        <name>Mg(2+)</name>
        <dbReference type="ChEBI" id="CHEBI:18420"/>
        <note>shared with alpha subunit</note>
    </ligand>
</feature>
<keyword evidence="13 15" id="KW-0030">Aminoacyl-tRNA synthetase</keyword>
<evidence type="ECO:0000256" key="2">
    <source>
        <dbReference type="ARBA" id="ARBA00008653"/>
    </source>
</evidence>
<name>A0A7H9EJY3_9LACO</name>
<evidence type="ECO:0000256" key="13">
    <source>
        <dbReference type="ARBA" id="ARBA00023146"/>
    </source>
</evidence>
<evidence type="ECO:0000256" key="4">
    <source>
        <dbReference type="ARBA" id="ARBA00022490"/>
    </source>
</evidence>
<dbReference type="FunFam" id="3.30.930.10:FF:000022">
    <property type="entry name" value="Phenylalanine--tRNA ligase beta subunit"/>
    <property type="match status" value="1"/>
</dbReference>
<dbReference type="CDD" id="cd02796">
    <property type="entry name" value="tRNA_bind_bactPheRS"/>
    <property type="match status" value="1"/>
</dbReference>
<dbReference type="FunFam" id="2.40.50.140:FF:000045">
    <property type="entry name" value="Phenylalanine--tRNA ligase beta subunit"/>
    <property type="match status" value="1"/>
</dbReference>
<dbReference type="InterPro" id="IPR005146">
    <property type="entry name" value="B3/B4_tRNA-bd"/>
</dbReference>
<evidence type="ECO:0000256" key="3">
    <source>
        <dbReference type="ARBA" id="ARBA00011209"/>
    </source>
</evidence>
<dbReference type="Pfam" id="PF17759">
    <property type="entry name" value="tRNA_synthFbeta"/>
    <property type="match status" value="1"/>
</dbReference>
<evidence type="ECO:0000259" key="17">
    <source>
        <dbReference type="PROSITE" id="PS50886"/>
    </source>
</evidence>
<dbReference type="SUPFAM" id="SSF55681">
    <property type="entry name" value="Class II aaRS and biotin synthetases"/>
    <property type="match status" value="1"/>
</dbReference>
<keyword evidence="9 15" id="KW-0067">ATP-binding</keyword>
<dbReference type="InterPro" id="IPR045060">
    <property type="entry name" value="Phe-tRNA-ligase_IIc_bsu"/>
</dbReference>
<dbReference type="SMART" id="SM00896">
    <property type="entry name" value="FDX-ACB"/>
    <property type="match status" value="1"/>
</dbReference>
<dbReference type="AlphaFoldDB" id="A0A7H9EJY3"/>
<evidence type="ECO:0000256" key="5">
    <source>
        <dbReference type="ARBA" id="ARBA00022555"/>
    </source>
</evidence>
<dbReference type="PANTHER" id="PTHR10947">
    <property type="entry name" value="PHENYLALANYL-TRNA SYNTHETASE BETA CHAIN AND LEUCINE-RICH REPEAT-CONTAINING PROTEIN 47"/>
    <property type="match status" value="1"/>
</dbReference>
<comment type="subunit">
    <text evidence="3 15">Tetramer of two alpha and two beta subunits.</text>
</comment>
<dbReference type="GO" id="GO:0000049">
    <property type="term" value="F:tRNA binding"/>
    <property type="evidence" value="ECO:0007669"/>
    <property type="project" value="UniProtKB-UniRule"/>
</dbReference>
<keyword evidence="8 15" id="KW-0547">Nucleotide-binding</keyword>
<feature type="domain" description="FDX-ACB" evidence="18">
    <location>
        <begin position="711"/>
        <end position="804"/>
    </location>
</feature>
<dbReference type="GO" id="GO:0006432">
    <property type="term" value="P:phenylalanyl-tRNA aminoacylation"/>
    <property type="evidence" value="ECO:0007669"/>
    <property type="project" value="UniProtKB-UniRule"/>
</dbReference>
<evidence type="ECO:0000256" key="12">
    <source>
        <dbReference type="ARBA" id="ARBA00022917"/>
    </source>
</evidence>
<sequence>MKVSTKWLNEYVPTISEIEPTALSNKIELTAVEVDSVVRLQDGLKKIVVGHVLAMEMHPDSDHLHVCKVDVGESEPLQIVCGAPNIAVGQKVIVALKNSRIAGNIKIKKGKMRGVVSEGMICSLQEIGFADSVVPQKYDDGIYVLPTDAVPGEPVYEYLGMDDTVLDLDLTPNRADLMSMRGVAHEVAAIYGKEVSFPAVDLHEDKEKAADMITVASEDDLAPAYMMRIIKDVKVQESPMWLQKRLWNMGIRPINNVVDVTNYILMDYGQPLHAFDYDQLGSQQILVRRANEAEKFTTLDGKERTLHANDIVVTNGTKPIALAGVMGGLDSEVTATTATVALEAAVFNPHMIRKTSRREDLHTDAAVRFERGINVEVVAAALDAAAAMIAQLGQGRVLAGTVGQDHTDKQPTDVEISRQHINDVLGTELSDSEVGAIFERLGFTYQVTDGNFTVAVPKRRWDISIAADLVEEVARLYGYDQLPTTLPVSEATPGHYTYEQRMIRNANAVLEAAGLTQAVSYSLTSAEKAQRFTFDTGLTTQVQLPLNSERTTARMNLVSGLLDDLAYNVARKNNDVALYEQGRVFFRDEGQDRPREIEHIAGAMTGLFRANSWHAAKQPVDFYLAKGIVEHLLAKLGIKEDVVYQASQAYPEMHPGRTATISVAGELVGFVGEVHPNITKEYRLKKTYVFELDLDKIIAAPKSAEVYQPVPKYPAVTRDIALLVSEEVTNAMIIDTIKRNGGAYLESVNLFDVYQGENIKLGFKSMAYQLTYRSQTSTLVEDEVNQAFDKVVNSLQTELNATIR</sequence>
<feature type="domain" description="B5" evidence="19">
    <location>
        <begin position="409"/>
        <end position="484"/>
    </location>
</feature>
<dbReference type="Gene3D" id="3.30.70.380">
    <property type="entry name" value="Ferrodoxin-fold anticodon-binding domain"/>
    <property type="match status" value="1"/>
</dbReference>
<proteinExistence type="inferred from homology"/>
<gene>
    <name evidence="15" type="primary">pheT</name>
    <name evidence="20" type="ORF">GTO87_05020</name>
</gene>
<evidence type="ECO:0000256" key="16">
    <source>
        <dbReference type="PROSITE-ProRule" id="PRU00209"/>
    </source>
</evidence>
<dbReference type="SUPFAM" id="SSF54991">
    <property type="entry name" value="Anticodon-binding domain of PheRS"/>
    <property type="match status" value="1"/>
</dbReference>
<dbReference type="Pfam" id="PF01588">
    <property type="entry name" value="tRNA_bind"/>
    <property type="match status" value="1"/>
</dbReference>
<dbReference type="InterPro" id="IPR036690">
    <property type="entry name" value="Fdx_antiC-bd_sf"/>
</dbReference>
<dbReference type="SUPFAM" id="SSF56037">
    <property type="entry name" value="PheT/TilS domain"/>
    <property type="match status" value="1"/>
</dbReference>
<evidence type="ECO:0000313" key="21">
    <source>
        <dbReference type="Proteomes" id="UP000510886"/>
    </source>
</evidence>